<feature type="region of interest" description="Disordered" evidence="1">
    <location>
        <begin position="1"/>
        <end position="62"/>
    </location>
</feature>
<feature type="compositionally biased region" description="Basic and acidic residues" evidence="1">
    <location>
        <begin position="40"/>
        <end position="62"/>
    </location>
</feature>
<feature type="compositionally biased region" description="Polar residues" evidence="1">
    <location>
        <begin position="8"/>
        <end position="17"/>
    </location>
</feature>
<feature type="region of interest" description="Disordered" evidence="1">
    <location>
        <begin position="297"/>
        <end position="316"/>
    </location>
</feature>
<keyword evidence="3" id="KW-1185">Reference proteome</keyword>
<accession>A0AAN9TCK1</accession>
<evidence type="ECO:0000313" key="2">
    <source>
        <dbReference type="EMBL" id="KAK7583783.1"/>
    </source>
</evidence>
<dbReference type="AlphaFoldDB" id="A0AAN9TCK1"/>
<name>A0AAN9TCK1_9HEMI</name>
<organism evidence="2 3">
    <name type="scientific">Parthenolecanium corni</name>
    <dbReference type="NCBI Taxonomy" id="536013"/>
    <lineage>
        <taxon>Eukaryota</taxon>
        <taxon>Metazoa</taxon>
        <taxon>Ecdysozoa</taxon>
        <taxon>Arthropoda</taxon>
        <taxon>Hexapoda</taxon>
        <taxon>Insecta</taxon>
        <taxon>Pterygota</taxon>
        <taxon>Neoptera</taxon>
        <taxon>Paraneoptera</taxon>
        <taxon>Hemiptera</taxon>
        <taxon>Sternorrhyncha</taxon>
        <taxon>Coccoidea</taxon>
        <taxon>Coccidae</taxon>
        <taxon>Parthenolecanium</taxon>
    </lineage>
</organism>
<protein>
    <submittedName>
        <fullName evidence="2">Uncharacterized protein</fullName>
    </submittedName>
</protein>
<gene>
    <name evidence="2" type="ORF">V9T40_004746</name>
</gene>
<evidence type="ECO:0000313" key="3">
    <source>
        <dbReference type="Proteomes" id="UP001367676"/>
    </source>
</evidence>
<reference evidence="2 3" key="1">
    <citation type="submission" date="2024-03" db="EMBL/GenBank/DDBJ databases">
        <title>Adaptation during the transition from Ophiocordyceps entomopathogen to insect associate is accompanied by gene loss and intensified selection.</title>
        <authorList>
            <person name="Ward C.M."/>
            <person name="Onetto C.A."/>
            <person name="Borneman A.R."/>
        </authorList>
    </citation>
    <scope>NUCLEOTIDE SEQUENCE [LARGE SCALE GENOMIC DNA]</scope>
    <source>
        <strain evidence="2">AWRI1</strain>
        <tissue evidence="2">Single Adult Female</tissue>
    </source>
</reference>
<sequence>MSLDVNVTPGNAANGNDPNRKSRAHGGDLEGEADNCVASRNERSEGQSPHEKRRPIWDDHRRANSLREGEGYDAEECRRNNERWSGQGAAGEGGEGGRNLLRNSWVTYVNGEFGARRRSSAVESLISRLVRSSAHFLGSSSHRLRCAFVPLFVRPRPEPEKCENNSSRSPSRFAVGSARMWRSDGDEEAVGWRWGGTERGVVARGDGVSVVSVDVSGVGVVRPPRQHTHKIANAKVRAFATATQCPPADRRGRDARQLATPHRIAIHKTRKLISVFTTRTRRKADCSVRCLQLARENKFKKKKRKNNDNNTKEDAVDINAAAAAVQSKSPPGS</sequence>
<comment type="caution">
    <text evidence="2">The sequence shown here is derived from an EMBL/GenBank/DDBJ whole genome shotgun (WGS) entry which is preliminary data.</text>
</comment>
<dbReference type="Proteomes" id="UP001367676">
    <property type="component" value="Unassembled WGS sequence"/>
</dbReference>
<evidence type="ECO:0000256" key="1">
    <source>
        <dbReference type="SAM" id="MobiDB-lite"/>
    </source>
</evidence>
<proteinExistence type="predicted"/>
<feature type="compositionally biased region" description="Basic and acidic residues" evidence="1">
    <location>
        <begin position="306"/>
        <end position="315"/>
    </location>
</feature>
<dbReference type="EMBL" id="JBBCAQ010000032">
    <property type="protein sequence ID" value="KAK7583783.1"/>
    <property type="molecule type" value="Genomic_DNA"/>
</dbReference>